<evidence type="ECO:0000313" key="2">
    <source>
        <dbReference type="Proteomes" id="UP000054388"/>
    </source>
</evidence>
<proteinExistence type="predicted"/>
<dbReference type="Proteomes" id="UP000054388">
    <property type="component" value="Unassembled WGS sequence"/>
</dbReference>
<gene>
    <name evidence="1" type="ORF">AR686_17330</name>
</gene>
<name>A0A117KAG6_9FLAO</name>
<protein>
    <submittedName>
        <fullName evidence="1">Uncharacterized protein</fullName>
    </submittedName>
</protein>
<dbReference type="AlphaFoldDB" id="A0A117KAG6"/>
<comment type="caution">
    <text evidence="1">The sequence shown here is derived from an EMBL/GenBank/DDBJ whole genome shotgun (WGS) entry which is preliminary data.</text>
</comment>
<accession>A0A117KAG6</accession>
<dbReference type="EMBL" id="LMAI01000013">
    <property type="protein sequence ID" value="KUJ54373.1"/>
    <property type="molecule type" value="Genomic_DNA"/>
</dbReference>
<sequence>MNLLNSKISNPDIYVYIEEFNKKEKTVLIDFFDSNYYQVFTNEMGIEYNLDSPTMVMLNGY</sequence>
<reference evidence="1 2" key="1">
    <citation type="submission" date="2015-10" db="EMBL/GenBank/DDBJ databases">
        <title>Genome sequence of Chryseobacterium greenlandense.</title>
        <authorList>
            <person name="Newman J."/>
            <person name="Fischer K."/>
            <person name="Miller J."/>
        </authorList>
    </citation>
    <scope>NUCLEOTIDE SEQUENCE [LARGE SCALE GENOMIC DNA]</scope>
    <source>
        <strain evidence="1 2">UMB34</strain>
    </source>
</reference>
<evidence type="ECO:0000313" key="1">
    <source>
        <dbReference type="EMBL" id="KUJ54373.1"/>
    </source>
</evidence>
<organism evidence="1 2">
    <name type="scientific">Chryseobacterium aquaticum subsp. greenlandense</name>
    <dbReference type="NCBI Taxonomy" id="345663"/>
    <lineage>
        <taxon>Bacteria</taxon>
        <taxon>Pseudomonadati</taxon>
        <taxon>Bacteroidota</taxon>
        <taxon>Flavobacteriia</taxon>
        <taxon>Flavobacteriales</taxon>
        <taxon>Weeksellaceae</taxon>
        <taxon>Chryseobacterium group</taxon>
        <taxon>Chryseobacterium</taxon>
    </lineage>
</organism>